<name>A0ABU7RAB9_9ACTN</name>
<evidence type="ECO:0000313" key="3">
    <source>
        <dbReference type="EMBL" id="MEE6147543.1"/>
    </source>
</evidence>
<feature type="compositionally biased region" description="Basic residues" evidence="1">
    <location>
        <begin position="220"/>
        <end position="230"/>
    </location>
</feature>
<dbReference type="RefSeq" id="WP_330958311.1">
    <property type="nucleotide sequence ID" value="NZ_JAZGJQ010000005.1"/>
</dbReference>
<dbReference type="EMBL" id="JAZGJQ010000005">
    <property type="protein sequence ID" value="MEE6147543.1"/>
    <property type="molecule type" value="Genomic_DNA"/>
</dbReference>
<comment type="caution">
    <text evidence="3">The sequence shown here is derived from an EMBL/GenBank/DDBJ whole genome shotgun (WGS) entry which is preliminary data.</text>
</comment>
<dbReference type="Proteomes" id="UP001332931">
    <property type="component" value="Unassembled WGS sequence"/>
</dbReference>
<feature type="transmembrane region" description="Helical" evidence="2">
    <location>
        <begin position="152"/>
        <end position="173"/>
    </location>
</feature>
<feature type="transmembrane region" description="Helical" evidence="2">
    <location>
        <begin position="120"/>
        <end position="140"/>
    </location>
</feature>
<evidence type="ECO:0000256" key="2">
    <source>
        <dbReference type="SAM" id="Phobius"/>
    </source>
</evidence>
<feature type="region of interest" description="Disordered" evidence="1">
    <location>
        <begin position="1"/>
        <end position="94"/>
    </location>
</feature>
<feature type="compositionally biased region" description="Basic and acidic residues" evidence="1">
    <location>
        <begin position="21"/>
        <end position="42"/>
    </location>
</feature>
<gene>
    <name evidence="3" type="ORF">VXJ25_06035</name>
</gene>
<proteinExistence type="predicted"/>
<evidence type="ECO:0000313" key="4">
    <source>
        <dbReference type="Proteomes" id="UP001332931"/>
    </source>
</evidence>
<feature type="region of interest" description="Disordered" evidence="1">
    <location>
        <begin position="208"/>
        <end position="253"/>
    </location>
</feature>
<evidence type="ECO:0000256" key="1">
    <source>
        <dbReference type="SAM" id="MobiDB-lite"/>
    </source>
</evidence>
<accession>A0ABU7RAB9</accession>
<keyword evidence="2" id="KW-0812">Transmembrane</keyword>
<organism evidence="3 4">
    <name type="scientific">Olsenella absiana</name>
    <dbReference type="NCBI Taxonomy" id="3115222"/>
    <lineage>
        <taxon>Bacteria</taxon>
        <taxon>Bacillati</taxon>
        <taxon>Actinomycetota</taxon>
        <taxon>Coriobacteriia</taxon>
        <taxon>Coriobacteriales</taxon>
        <taxon>Atopobiaceae</taxon>
        <taxon>Olsenella</taxon>
    </lineage>
</organism>
<keyword evidence="4" id="KW-1185">Reference proteome</keyword>
<keyword evidence="2" id="KW-0472">Membrane</keyword>
<keyword evidence="2" id="KW-1133">Transmembrane helix</keyword>
<protein>
    <submittedName>
        <fullName evidence="3">Uncharacterized protein</fullName>
    </submittedName>
</protein>
<feature type="compositionally biased region" description="Basic and acidic residues" evidence="1">
    <location>
        <begin position="244"/>
        <end position="253"/>
    </location>
</feature>
<feature type="compositionally biased region" description="Basic and acidic residues" evidence="1">
    <location>
        <begin position="75"/>
        <end position="94"/>
    </location>
</feature>
<sequence>MSLRDTIQGAREEVGANGVLSRKDKEEKPAEDAEKDEGERGGFSKRSVSRAKPAREAAAGVRVVDASGRTKSKKGTSEPKTKEEKKAERRREQELNDKRFTVSDAILNQNPDYLKYRRTWWILLGTGFAALILTFVTNIADPAAAADVRTNLGLASLILIVFSYVAIIAGFIYDFRKIRPLRKQADAAASGMSLKKLNGTVDDLRRKKMAEEAARSSQKAAKRSKSRFGKKQATGADAADEAEKDAKSDKAKK</sequence>
<reference evidence="3 4" key="1">
    <citation type="submission" date="2024-01" db="EMBL/GenBank/DDBJ databases">
        <title>Description of Olsenella sp. nov., isolated from pig feces.</title>
        <authorList>
            <person name="Chang Y.-H."/>
        </authorList>
    </citation>
    <scope>NUCLEOTIDE SEQUENCE [LARGE SCALE GENOMIC DNA]</scope>
    <source>
        <strain evidence="3 4">YH-ols2223</strain>
    </source>
</reference>